<dbReference type="Proteomes" id="UP000008783">
    <property type="component" value="Unassembled WGS sequence"/>
</dbReference>
<dbReference type="RefSeq" id="XP_003323770.2">
    <property type="nucleotide sequence ID" value="XM_003323722.2"/>
</dbReference>
<evidence type="ECO:0000313" key="3">
    <source>
        <dbReference type="EMBL" id="EFP79351.2"/>
    </source>
</evidence>
<accession>E3K536</accession>
<dbReference type="VEuPathDB" id="FungiDB:PGTG_05672"/>
<dbReference type="OrthoDB" id="4018688at2759"/>
<sequence length="251" mass="27498">MSKLTHRDPNRAALLPRTPSYNNIPLPNPGATTIPNYGWLYGSYDQQLLFSSSSSSSFSNHRTAVELESQNDKAIEENTGLENQFSGTLGAAVLGSRWGVAAITISADDENRHCYQSGDDEKSSEIFVNVTMGVIEELLKVEKTEGPNYLPSGCVLNIKLQRAGPHYHFVLTTIFGSRHQCGIDHCGSHFLPDEQAVLDSQNCCWAAIPLIQSHSDPGAMSLLVRNSCGGLLNNEIVEVVVDWFKCMVVVQ</sequence>
<evidence type="ECO:0000259" key="2">
    <source>
        <dbReference type="Pfam" id="PF01975"/>
    </source>
</evidence>
<protein>
    <recommendedName>
        <fullName evidence="2">Survival protein SurE-like phosphatase/nucleotidase domain-containing protein</fullName>
    </recommendedName>
</protein>
<dbReference type="Pfam" id="PF01975">
    <property type="entry name" value="SurE"/>
    <property type="match status" value="1"/>
</dbReference>
<dbReference type="EMBL" id="DS178272">
    <property type="protein sequence ID" value="EFP79351.2"/>
    <property type="molecule type" value="Genomic_DNA"/>
</dbReference>
<dbReference type="Gene3D" id="3.40.1210.10">
    <property type="entry name" value="Survival protein SurE-like phosphatase/nucleotidase"/>
    <property type="match status" value="1"/>
</dbReference>
<dbReference type="InterPro" id="IPR036523">
    <property type="entry name" value="SurE-like_sf"/>
</dbReference>
<reference key="1">
    <citation type="submission" date="2007-01" db="EMBL/GenBank/DDBJ databases">
        <title>The Genome Sequence of Puccinia graminis f. sp. tritici Strain CRL 75-36-700-3.</title>
        <authorList>
            <consortium name="The Broad Institute Genome Sequencing Platform"/>
            <person name="Birren B."/>
            <person name="Lander E."/>
            <person name="Galagan J."/>
            <person name="Nusbaum C."/>
            <person name="Devon K."/>
            <person name="Cuomo C."/>
            <person name="Jaffe D."/>
            <person name="Butler J."/>
            <person name="Alvarez P."/>
            <person name="Gnerre S."/>
            <person name="Grabherr M."/>
            <person name="Mauceli E."/>
            <person name="Brockman W."/>
            <person name="Young S."/>
            <person name="LaButti K."/>
            <person name="Sykes S."/>
            <person name="DeCaprio D."/>
            <person name="Crawford M."/>
            <person name="Koehrsen M."/>
            <person name="Engels R."/>
            <person name="Montgomery P."/>
            <person name="Pearson M."/>
            <person name="Howarth C."/>
            <person name="Larson L."/>
            <person name="White J."/>
            <person name="Zeng Q."/>
            <person name="Kodira C."/>
            <person name="Yandava C."/>
            <person name="Alvarado L."/>
            <person name="O'Leary S."/>
            <person name="Szabo L."/>
            <person name="Dean R."/>
            <person name="Schein J."/>
        </authorList>
    </citation>
    <scope>NUCLEOTIDE SEQUENCE</scope>
    <source>
        <strain>CRL 75-36-700-3</strain>
    </source>
</reference>
<keyword evidence="4" id="KW-1185">Reference proteome</keyword>
<reference evidence="4" key="2">
    <citation type="journal article" date="2011" name="Proc. Natl. Acad. Sci. U.S.A.">
        <title>Obligate biotrophy features unraveled by the genomic analysis of rust fungi.</title>
        <authorList>
            <person name="Duplessis S."/>
            <person name="Cuomo C.A."/>
            <person name="Lin Y.-C."/>
            <person name="Aerts A."/>
            <person name="Tisserant E."/>
            <person name="Veneault-Fourrey C."/>
            <person name="Joly D.L."/>
            <person name="Hacquard S."/>
            <person name="Amselem J."/>
            <person name="Cantarel B.L."/>
            <person name="Chiu R."/>
            <person name="Coutinho P.M."/>
            <person name="Feau N."/>
            <person name="Field M."/>
            <person name="Frey P."/>
            <person name="Gelhaye E."/>
            <person name="Goldberg J."/>
            <person name="Grabherr M.G."/>
            <person name="Kodira C.D."/>
            <person name="Kohler A."/>
            <person name="Kuees U."/>
            <person name="Lindquist E.A."/>
            <person name="Lucas S.M."/>
            <person name="Mago R."/>
            <person name="Mauceli E."/>
            <person name="Morin E."/>
            <person name="Murat C."/>
            <person name="Pangilinan J.L."/>
            <person name="Park R."/>
            <person name="Pearson M."/>
            <person name="Quesneville H."/>
            <person name="Rouhier N."/>
            <person name="Sakthikumar S."/>
            <person name="Salamov A.A."/>
            <person name="Schmutz J."/>
            <person name="Selles B."/>
            <person name="Shapiro H."/>
            <person name="Tanguay P."/>
            <person name="Tuskan G.A."/>
            <person name="Henrissat B."/>
            <person name="Van de Peer Y."/>
            <person name="Rouze P."/>
            <person name="Ellis J.G."/>
            <person name="Dodds P.N."/>
            <person name="Schein J.E."/>
            <person name="Zhong S."/>
            <person name="Hamelin R.C."/>
            <person name="Grigoriev I.V."/>
            <person name="Szabo L.J."/>
            <person name="Martin F."/>
        </authorList>
    </citation>
    <scope>NUCLEOTIDE SEQUENCE [LARGE SCALE GENOMIC DNA]</scope>
    <source>
        <strain evidence="4">CRL 75-36-700-3 / race SCCL</strain>
    </source>
</reference>
<evidence type="ECO:0000256" key="1">
    <source>
        <dbReference type="SAM" id="MobiDB-lite"/>
    </source>
</evidence>
<feature type="domain" description="Survival protein SurE-like phosphatase/nucleotidase" evidence="2">
    <location>
        <begin position="77"/>
        <end position="159"/>
    </location>
</feature>
<dbReference type="KEGG" id="pgr:PGTG_05672"/>
<proteinExistence type="predicted"/>
<dbReference type="SUPFAM" id="SSF64167">
    <property type="entry name" value="SurE-like"/>
    <property type="match status" value="1"/>
</dbReference>
<dbReference type="STRING" id="418459.E3K536"/>
<organism evidence="3 4">
    <name type="scientific">Puccinia graminis f. sp. tritici (strain CRL 75-36-700-3 / race SCCL)</name>
    <name type="common">Black stem rust fungus</name>
    <dbReference type="NCBI Taxonomy" id="418459"/>
    <lineage>
        <taxon>Eukaryota</taxon>
        <taxon>Fungi</taxon>
        <taxon>Dikarya</taxon>
        <taxon>Basidiomycota</taxon>
        <taxon>Pucciniomycotina</taxon>
        <taxon>Pucciniomycetes</taxon>
        <taxon>Pucciniales</taxon>
        <taxon>Pucciniaceae</taxon>
        <taxon>Puccinia</taxon>
    </lineage>
</organism>
<dbReference type="AlphaFoldDB" id="E3K536"/>
<dbReference type="InterPro" id="IPR002828">
    <property type="entry name" value="SurE-like_Pase/nucleotidase"/>
</dbReference>
<dbReference type="HOGENOM" id="CLU_1107566_0_0_1"/>
<name>E3K536_PUCGT</name>
<evidence type="ECO:0000313" key="4">
    <source>
        <dbReference type="Proteomes" id="UP000008783"/>
    </source>
</evidence>
<dbReference type="InParanoid" id="E3K536"/>
<dbReference type="GeneID" id="10531175"/>
<gene>
    <name evidence="3" type="ORF">PGTG_05672</name>
</gene>
<feature type="region of interest" description="Disordered" evidence="1">
    <location>
        <begin position="1"/>
        <end position="21"/>
    </location>
</feature>
<feature type="compositionally biased region" description="Basic and acidic residues" evidence="1">
    <location>
        <begin position="1"/>
        <end position="10"/>
    </location>
</feature>
<dbReference type="GO" id="GO:0016787">
    <property type="term" value="F:hydrolase activity"/>
    <property type="evidence" value="ECO:0007669"/>
    <property type="project" value="InterPro"/>
</dbReference>